<gene>
    <name evidence="1" type="ORF">ERS852540_00749</name>
</gene>
<reference evidence="1 2" key="1">
    <citation type="submission" date="2015-09" db="EMBL/GenBank/DDBJ databases">
        <authorList>
            <consortium name="Pathogen Informatics"/>
        </authorList>
    </citation>
    <scope>NUCLEOTIDE SEQUENCE [LARGE SCALE GENOMIC DNA]</scope>
    <source>
        <strain evidence="1 2">2789STDY5834928</strain>
    </source>
</reference>
<dbReference type="EMBL" id="CZBY01000004">
    <property type="protein sequence ID" value="CUQ83744.1"/>
    <property type="molecule type" value="Genomic_DNA"/>
</dbReference>
<accession>A0A174Z916</accession>
<evidence type="ECO:0000313" key="2">
    <source>
        <dbReference type="Proteomes" id="UP000095662"/>
    </source>
</evidence>
<dbReference type="Proteomes" id="UP000095662">
    <property type="component" value="Unassembled WGS sequence"/>
</dbReference>
<sequence length="90" mass="10085">MNKLNFIKADKPDCSNATASGKITVTVREFITTTLAEKIATALWNKPEWADSIVRFNYDNKIKNDCFNVITLNETGDVVGSIAFRETLIK</sequence>
<proteinExistence type="predicted"/>
<evidence type="ECO:0000313" key="1">
    <source>
        <dbReference type="EMBL" id="CUQ83744.1"/>
    </source>
</evidence>
<name>A0A174Z916_9FIRM</name>
<protein>
    <recommendedName>
        <fullName evidence="3">Acetyltransferase</fullName>
    </recommendedName>
</protein>
<dbReference type="AlphaFoldDB" id="A0A174Z916"/>
<evidence type="ECO:0008006" key="3">
    <source>
        <dbReference type="Google" id="ProtNLM"/>
    </source>
</evidence>
<organism evidence="1 2">
    <name type="scientific">[Eubacterium] siraeum</name>
    <dbReference type="NCBI Taxonomy" id="39492"/>
    <lineage>
        <taxon>Bacteria</taxon>
        <taxon>Bacillati</taxon>
        <taxon>Bacillota</taxon>
        <taxon>Clostridia</taxon>
        <taxon>Eubacteriales</taxon>
        <taxon>Oscillospiraceae</taxon>
        <taxon>Oscillospiraceae incertae sedis</taxon>
    </lineage>
</organism>